<evidence type="ECO:0000313" key="3">
    <source>
        <dbReference type="Proteomes" id="UP001234178"/>
    </source>
</evidence>
<dbReference type="Proteomes" id="UP001234178">
    <property type="component" value="Unassembled WGS sequence"/>
</dbReference>
<organism evidence="2 3">
    <name type="scientific">Daphnia magna</name>
    <dbReference type="NCBI Taxonomy" id="35525"/>
    <lineage>
        <taxon>Eukaryota</taxon>
        <taxon>Metazoa</taxon>
        <taxon>Ecdysozoa</taxon>
        <taxon>Arthropoda</taxon>
        <taxon>Crustacea</taxon>
        <taxon>Branchiopoda</taxon>
        <taxon>Diplostraca</taxon>
        <taxon>Cladocera</taxon>
        <taxon>Anomopoda</taxon>
        <taxon>Daphniidae</taxon>
        <taxon>Daphnia</taxon>
    </lineage>
</organism>
<sequence>MAQANQVKTPVTRFLRKHHPMEHTELTTTPWSSEKKASGLSPIHPSETRRNRRKPCQAAGIFPFKPIGKLGRSCLPVPVLTGSTYRKPNKSNPSDFVRSGKSRIPVLKTQHTMHGPRIEALKKKEKELTIELIKTRTELERVEGLQKKLLVLKPTPIRRPKRRSKSLALGASFMDSPFTDSESPKIEKMSPLILSMTQSKNPRNLYETYRPTCKFLQTPRQSTFKLRSRASTPNNDTDISGRIQCQLENLFV</sequence>
<evidence type="ECO:0000256" key="1">
    <source>
        <dbReference type="SAM" id="MobiDB-lite"/>
    </source>
</evidence>
<feature type="region of interest" description="Disordered" evidence="1">
    <location>
        <begin position="1"/>
        <end position="54"/>
    </location>
</feature>
<evidence type="ECO:0000313" key="2">
    <source>
        <dbReference type="EMBL" id="KAK4014892.1"/>
    </source>
</evidence>
<dbReference type="EMBL" id="JAOYFB010000004">
    <property type="protein sequence ID" value="KAK4014892.1"/>
    <property type="molecule type" value="Genomic_DNA"/>
</dbReference>
<accession>A0ABQ9ZPP0</accession>
<name>A0ABQ9ZPP0_9CRUS</name>
<proteinExistence type="predicted"/>
<gene>
    <name evidence="2" type="ORF">OUZ56_027404</name>
</gene>
<comment type="caution">
    <text evidence="2">The sequence shown here is derived from an EMBL/GenBank/DDBJ whole genome shotgun (WGS) entry which is preliminary data.</text>
</comment>
<keyword evidence="3" id="KW-1185">Reference proteome</keyword>
<protein>
    <submittedName>
        <fullName evidence="2">Uncharacterized protein</fullName>
    </submittedName>
</protein>
<reference evidence="2 3" key="1">
    <citation type="journal article" date="2023" name="Nucleic Acids Res.">
        <title>The hologenome of Daphnia magna reveals possible DNA methylation and microbiome-mediated evolution of the host genome.</title>
        <authorList>
            <person name="Chaturvedi A."/>
            <person name="Li X."/>
            <person name="Dhandapani V."/>
            <person name="Marshall H."/>
            <person name="Kissane S."/>
            <person name="Cuenca-Cambronero M."/>
            <person name="Asole G."/>
            <person name="Calvet F."/>
            <person name="Ruiz-Romero M."/>
            <person name="Marangio P."/>
            <person name="Guigo R."/>
            <person name="Rago D."/>
            <person name="Mirbahai L."/>
            <person name="Eastwood N."/>
            <person name="Colbourne J.K."/>
            <person name="Zhou J."/>
            <person name="Mallon E."/>
            <person name="Orsini L."/>
        </authorList>
    </citation>
    <scope>NUCLEOTIDE SEQUENCE [LARGE SCALE GENOMIC DNA]</scope>
    <source>
        <strain evidence="2">LRV0_1</strain>
    </source>
</reference>